<comment type="cofactor">
    <cofactor evidence="3">
        <name>Zn(2+)</name>
        <dbReference type="ChEBI" id="CHEBI:29105"/>
    </cofactor>
    <text evidence="3">Binds 1 zinc ion per subunit.</text>
</comment>
<keyword evidence="3 4" id="KW-0479">Metal-binding</keyword>
<dbReference type="Proteomes" id="UP000315400">
    <property type="component" value="Unassembled WGS sequence"/>
</dbReference>
<protein>
    <submittedName>
        <fullName evidence="6">Homocysteine S-methyltransferase family protein</fullName>
    </submittedName>
</protein>
<reference evidence="6 7" key="1">
    <citation type="submission" date="2019-06" db="EMBL/GenBank/DDBJ databases">
        <title>Metagenome assembled Genome of Spiribacter salinus SL48-SHIP from the microbial mat of Salt Lake 48 (Novosibirsk region, Russia).</title>
        <authorList>
            <person name="Shipova A."/>
            <person name="Rozanov A.S."/>
            <person name="Bryanskaya A.V."/>
            <person name="Peltek S.E."/>
        </authorList>
    </citation>
    <scope>NUCLEOTIDE SEQUENCE [LARGE SCALE GENOMIC DNA]</scope>
    <source>
        <strain evidence="6">SL48-SHIP-2</strain>
    </source>
</reference>
<keyword evidence="1 4" id="KW-0489">Methyltransferase</keyword>
<keyword evidence="2 4" id="KW-0808">Transferase</keyword>
<gene>
    <name evidence="6" type="ORF">FKY71_06860</name>
</gene>
<proteinExistence type="predicted"/>
<dbReference type="GO" id="GO:0009086">
    <property type="term" value="P:methionine biosynthetic process"/>
    <property type="evidence" value="ECO:0007669"/>
    <property type="project" value="InterPro"/>
</dbReference>
<feature type="domain" description="Hcy-binding" evidence="5">
    <location>
        <begin position="1"/>
        <end position="292"/>
    </location>
</feature>
<keyword evidence="3 4" id="KW-0862">Zinc</keyword>
<dbReference type="Gene3D" id="3.20.20.330">
    <property type="entry name" value="Homocysteine-binding-like domain"/>
    <property type="match status" value="1"/>
</dbReference>
<dbReference type="InterPro" id="IPR036589">
    <property type="entry name" value="HCY_dom_sf"/>
</dbReference>
<dbReference type="PIRSF" id="PIRSF037505">
    <property type="entry name" value="Betaine_HMT"/>
    <property type="match status" value="1"/>
</dbReference>
<sequence>MTGRVALLDGGLGQELYRRAGQPAHPMWSGKIMQDQPELVETVQREFIDAGARILTVNAYALTPTRLARDGQRAWFEDLQTRALALAHAARRSAEADTNAVQIAGCLPPLTGSYVPDTRPFETLKAEYREIVAIQSAGVDLFLIETMSAIAEAQAATEAALEAGKPVLLAWTLSDDALGQLRSGESIAEAIASVADYDLAGLMFNCSRPEVITAGLSSLGDLTIPYGGYANGFTSVEPLKPGGTVDALQARQELDEARYAEHVMDWINQGAQIVGGCCEVSPAHIARVDQRLANAGYARTHLACV</sequence>
<evidence type="ECO:0000256" key="4">
    <source>
        <dbReference type="PROSITE-ProRule" id="PRU00333"/>
    </source>
</evidence>
<dbReference type="InterPro" id="IPR003726">
    <property type="entry name" value="HCY_dom"/>
</dbReference>
<comment type="caution">
    <text evidence="6">The sequence shown here is derived from an EMBL/GenBank/DDBJ whole genome shotgun (WGS) entry which is preliminary data.</text>
</comment>
<evidence type="ECO:0000256" key="1">
    <source>
        <dbReference type="ARBA" id="ARBA00022603"/>
    </source>
</evidence>
<evidence type="ECO:0000256" key="3">
    <source>
        <dbReference type="PIRSR" id="PIRSR037505-2"/>
    </source>
</evidence>
<evidence type="ECO:0000256" key="2">
    <source>
        <dbReference type="ARBA" id="ARBA00022679"/>
    </source>
</evidence>
<dbReference type="GO" id="GO:0032259">
    <property type="term" value="P:methylation"/>
    <property type="evidence" value="ECO:0007669"/>
    <property type="project" value="UniProtKB-KW"/>
</dbReference>
<name>A0A540VSP2_9GAMM</name>
<dbReference type="PROSITE" id="PS50970">
    <property type="entry name" value="HCY"/>
    <property type="match status" value="1"/>
</dbReference>
<organism evidence="6 7">
    <name type="scientific">Spiribacter salinus</name>
    <dbReference type="NCBI Taxonomy" id="1335746"/>
    <lineage>
        <taxon>Bacteria</taxon>
        <taxon>Pseudomonadati</taxon>
        <taxon>Pseudomonadota</taxon>
        <taxon>Gammaproteobacteria</taxon>
        <taxon>Chromatiales</taxon>
        <taxon>Ectothiorhodospiraceae</taxon>
        <taxon>Spiribacter</taxon>
    </lineage>
</organism>
<dbReference type="AlphaFoldDB" id="A0A540VSP2"/>
<evidence type="ECO:0000313" key="6">
    <source>
        <dbReference type="EMBL" id="TQE99774.1"/>
    </source>
</evidence>
<feature type="binding site" evidence="3 4">
    <location>
        <position position="277"/>
    </location>
    <ligand>
        <name>Zn(2+)</name>
        <dbReference type="ChEBI" id="CHEBI:29105"/>
    </ligand>
</feature>
<dbReference type="GO" id="GO:0008168">
    <property type="term" value="F:methyltransferase activity"/>
    <property type="evidence" value="ECO:0007669"/>
    <property type="project" value="UniProtKB-UniRule"/>
</dbReference>
<accession>A0A540VSP2</accession>
<dbReference type="GO" id="GO:0008270">
    <property type="term" value="F:zinc ion binding"/>
    <property type="evidence" value="ECO:0007669"/>
    <property type="project" value="InterPro"/>
</dbReference>
<dbReference type="EMBL" id="VIFK01000040">
    <property type="protein sequence ID" value="TQE99774.1"/>
    <property type="molecule type" value="Genomic_DNA"/>
</dbReference>
<feature type="binding site" evidence="3 4">
    <location>
        <position position="278"/>
    </location>
    <ligand>
        <name>Zn(2+)</name>
        <dbReference type="ChEBI" id="CHEBI:29105"/>
    </ligand>
</feature>
<dbReference type="Pfam" id="PF02574">
    <property type="entry name" value="S-methyl_trans"/>
    <property type="match status" value="1"/>
</dbReference>
<feature type="binding site" evidence="4">
    <location>
        <position position="206"/>
    </location>
    <ligand>
        <name>Zn(2+)</name>
        <dbReference type="ChEBI" id="CHEBI:29105"/>
    </ligand>
</feature>
<evidence type="ECO:0000313" key="7">
    <source>
        <dbReference type="Proteomes" id="UP000315400"/>
    </source>
</evidence>
<dbReference type="STRING" id="1260251.SPISAL_04925"/>
<dbReference type="PANTHER" id="PTHR11103">
    <property type="entry name" value="SLR1189 PROTEIN"/>
    <property type="match status" value="1"/>
</dbReference>
<dbReference type="SUPFAM" id="SSF82282">
    <property type="entry name" value="Homocysteine S-methyltransferase"/>
    <property type="match status" value="1"/>
</dbReference>
<dbReference type="PANTHER" id="PTHR11103:SF18">
    <property type="entry name" value="SLR1189 PROTEIN"/>
    <property type="match status" value="1"/>
</dbReference>
<evidence type="ECO:0000259" key="5">
    <source>
        <dbReference type="PROSITE" id="PS50970"/>
    </source>
</evidence>
<dbReference type="InterPro" id="IPR017226">
    <property type="entry name" value="BHMT-like"/>
</dbReference>